<evidence type="ECO:0000256" key="1">
    <source>
        <dbReference type="ARBA" id="ARBA00022801"/>
    </source>
</evidence>
<dbReference type="EMBL" id="CP013189">
    <property type="protein sequence ID" value="ALO45850.1"/>
    <property type="molecule type" value="Genomic_DNA"/>
</dbReference>
<dbReference type="KEGG" id="pspi:PS2015_1191"/>
<dbReference type="SUPFAM" id="SSF54637">
    <property type="entry name" value="Thioesterase/thiol ester dehydrase-isomerase"/>
    <property type="match status" value="1"/>
</dbReference>
<dbReference type="InterPro" id="IPR050563">
    <property type="entry name" value="4-hydroxybenzoyl-CoA_TE"/>
</dbReference>
<evidence type="ECO:0000313" key="2">
    <source>
        <dbReference type="EMBL" id="ALO45850.1"/>
    </source>
</evidence>
<keyword evidence="1" id="KW-0378">Hydrolase</keyword>
<dbReference type="PANTHER" id="PTHR31793:SF37">
    <property type="entry name" value="ACYL-COA THIOESTER HYDROLASE YBGC"/>
    <property type="match status" value="1"/>
</dbReference>
<dbReference type="Pfam" id="PF13279">
    <property type="entry name" value="4HBT_2"/>
    <property type="match status" value="1"/>
</dbReference>
<gene>
    <name evidence="2" type="ORF">PS2015_1191</name>
</gene>
<dbReference type="AlphaFoldDB" id="A0A0S2KC31"/>
<organism evidence="2 3">
    <name type="scientific">Pseudohongiella spirulinae</name>
    <dbReference type="NCBI Taxonomy" id="1249552"/>
    <lineage>
        <taxon>Bacteria</taxon>
        <taxon>Pseudomonadati</taxon>
        <taxon>Pseudomonadota</taxon>
        <taxon>Gammaproteobacteria</taxon>
        <taxon>Pseudomonadales</taxon>
        <taxon>Pseudohongiellaceae</taxon>
        <taxon>Pseudohongiella</taxon>
    </lineage>
</organism>
<protein>
    <submittedName>
        <fullName evidence="2">4-hydroxybenzoyl-CoA thioesterase</fullName>
    </submittedName>
</protein>
<reference evidence="2 3" key="1">
    <citation type="submission" date="2015-11" db="EMBL/GenBank/DDBJ databases">
        <authorList>
            <person name="Zhang Y."/>
            <person name="Guo Z."/>
        </authorList>
    </citation>
    <scope>NUCLEOTIDE SEQUENCE [LARGE SCALE GENOMIC DNA]</scope>
    <source>
        <strain evidence="2 3">KCTC 32221</strain>
    </source>
</reference>
<name>A0A0S2KC31_9GAMM</name>
<dbReference type="InterPro" id="IPR029069">
    <property type="entry name" value="HotDog_dom_sf"/>
</dbReference>
<dbReference type="Gene3D" id="3.10.129.10">
    <property type="entry name" value="Hotdog Thioesterase"/>
    <property type="match status" value="1"/>
</dbReference>
<dbReference type="CDD" id="cd00586">
    <property type="entry name" value="4HBT"/>
    <property type="match status" value="1"/>
</dbReference>
<dbReference type="Proteomes" id="UP000065641">
    <property type="component" value="Chromosome"/>
</dbReference>
<evidence type="ECO:0000313" key="3">
    <source>
        <dbReference type="Proteomes" id="UP000065641"/>
    </source>
</evidence>
<dbReference type="STRING" id="1249552.PS2015_1191"/>
<keyword evidence="3" id="KW-1185">Reference proteome</keyword>
<dbReference type="PATRIC" id="fig|1249552.3.peg.1196"/>
<dbReference type="GO" id="GO:0047617">
    <property type="term" value="F:fatty acyl-CoA hydrolase activity"/>
    <property type="evidence" value="ECO:0007669"/>
    <property type="project" value="TreeGrafter"/>
</dbReference>
<proteinExistence type="predicted"/>
<accession>A0A0S2KC31</accession>
<sequence>MELVMPDWDHPQPFILSIKVSAGDIDELGHVNNATYVRWMEICAWRHSESLHLSMCDYRRLDRAMVVLRHEIDYLAAAFANEQIQVATWIVKSDGKLRLTRHFQITRPDDGLTLLRAQSTFVCMELSSGRAKRMPEEFISRYGGAVIGEKGSLCD</sequence>
<dbReference type="FunFam" id="3.10.129.10:FF:000094">
    <property type="entry name" value="4-hydroxybenzoyl-CoA thioesterase"/>
    <property type="match status" value="1"/>
</dbReference>
<dbReference type="PANTHER" id="PTHR31793">
    <property type="entry name" value="4-HYDROXYBENZOYL-COA THIOESTERASE FAMILY MEMBER"/>
    <property type="match status" value="1"/>
</dbReference>